<name>A0AAW0YJ33_9TREE</name>
<organism evidence="1 2">
    <name type="scientific">Kwoniella newhampshirensis</name>
    <dbReference type="NCBI Taxonomy" id="1651941"/>
    <lineage>
        <taxon>Eukaryota</taxon>
        <taxon>Fungi</taxon>
        <taxon>Dikarya</taxon>
        <taxon>Basidiomycota</taxon>
        <taxon>Agaricomycotina</taxon>
        <taxon>Tremellomycetes</taxon>
        <taxon>Tremellales</taxon>
        <taxon>Cryptococcaceae</taxon>
        <taxon>Kwoniella</taxon>
    </lineage>
</organism>
<sequence>MSFIPSRPTLPPLTVLSTSDDQIPSLTHHYISKHNRSYSTSSAQSAWSFTTASSTTTTYSRSADDMIEKLASQEPHSLIDLWSGGNVRLNGRDLTLTTHHAEDLLHAMRDDDRFEFIRLTFFDTEGEDWKISFRRSKIVNTAFQSDFE</sequence>
<keyword evidence="2" id="KW-1185">Reference proteome</keyword>
<dbReference type="RefSeq" id="XP_066801725.1">
    <property type="nucleotide sequence ID" value="XM_066948266.1"/>
</dbReference>
<comment type="caution">
    <text evidence="1">The sequence shown here is derived from an EMBL/GenBank/DDBJ whole genome shotgun (WGS) entry which is preliminary data.</text>
</comment>
<dbReference type="Proteomes" id="UP001388673">
    <property type="component" value="Unassembled WGS sequence"/>
</dbReference>
<gene>
    <name evidence="1" type="ORF">IAR55_005173</name>
</gene>
<protein>
    <submittedName>
        <fullName evidence="1">Uncharacterized protein</fullName>
    </submittedName>
</protein>
<evidence type="ECO:0000313" key="2">
    <source>
        <dbReference type="Proteomes" id="UP001388673"/>
    </source>
</evidence>
<reference evidence="1 2" key="1">
    <citation type="journal article" date="2024" name="bioRxiv">
        <title>Comparative genomics of Cryptococcus and Kwoniella reveals pathogenesis evolution and contrasting karyotype dynamics via intercentromeric recombination or chromosome fusion.</title>
        <authorList>
            <person name="Coelho M.A."/>
            <person name="David-Palma M."/>
            <person name="Shea T."/>
            <person name="Bowers K."/>
            <person name="McGinley-Smith S."/>
            <person name="Mohammad A.W."/>
            <person name="Gnirke A."/>
            <person name="Yurkov A.M."/>
            <person name="Nowrousian M."/>
            <person name="Sun S."/>
            <person name="Cuomo C.A."/>
            <person name="Heitman J."/>
        </authorList>
    </citation>
    <scope>NUCLEOTIDE SEQUENCE [LARGE SCALE GENOMIC DNA]</scope>
    <source>
        <strain evidence="1 2">CBS 13917</strain>
    </source>
</reference>
<dbReference type="EMBL" id="JBCAWK010000009">
    <property type="protein sequence ID" value="KAK8849837.1"/>
    <property type="molecule type" value="Genomic_DNA"/>
</dbReference>
<evidence type="ECO:0000313" key="1">
    <source>
        <dbReference type="EMBL" id="KAK8849837.1"/>
    </source>
</evidence>
<dbReference type="KEGG" id="kne:92182431"/>
<dbReference type="GeneID" id="92182431"/>
<proteinExistence type="predicted"/>
<accession>A0AAW0YJ33</accession>
<dbReference type="AlphaFoldDB" id="A0AAW0YJ33"/>